<dbReference type="EMBL" id="DSUJ01000002">
    <property type="protein sequence ID" value="HFI90041.1"/>
    <property type="molecule type" value="Genomic_DNA"/>
</dbReference>
<dbReference type="Pfam" id="PF04028">
    <property type="entry name" value="DUF374"/>
    <property type="match status" value="1"/>
</dbReference>
<organism evidence="2">
    <name type="scientific">Ignavibacterium album</name>
    <dbReference type="NCBI Taxonomy" id="591197"/>
    <lineage>
        <taxon>Bacteria</taxon>
        <taxon>Pseudomonadati</taxon>
        <taxon>Ignavibacteriota</taxon>
        <taxon>Ignavibacteria</taxon>
        <taxon>Ignavibacteriales</taxon>
        <taxon>Ignavibacteriaceae</taxon>
        <taxon>Ignavibacterium</taxon>
    </lineage>
</organism>
<feature type="domain" description="DUF374" evidence="1">
    <location>
        <begin position="62"/>
        <end position="129"/>
    </location>
</feature>
<dbReference type="AlphaFoldDB" id="A0A7V2ZHG2"/>
<evidence type="ECO:0000313" key="2">
    <source>
        <dbReference type="EMBL" id="HFI90041.1"/>
    </source>
</evidence>
<sequence length="216" mass="24385">MKKVKQSFLRLLGNFFLKSSINLLCKSLKIETVNQEVIEELRKRNQNFVLAFWHSTMLLPWYVHRDQNFAALTSLSKDGDLLARQLKSWNYKVVRGSSSKGGDVALGIMVDLAKNNFSVAITPDGPRGPLRKFKAGAVITAKKSGIPVILAGVGFQKKRKLKSWDRFEVPKFFSKAKIVYSEPIFVDSGLSYDETSEIIKKCEQILNELQDSALNL</sequence>
<dbReference type="CDD" id="cd07983">
    <property type="entry name" value="LPLAT_DUF374-like"/>
    <property type="match status" value="1"/>
</dbReference>
<reference evidence="2" key="1">
    <citation type="journal article" date="2020" name="mSystems">
        <title>Genome- and Community-Level Interaction Insights into Carbon Utilization and Element Cycling Functions of Hydrothermarchaeota in Hydrothermal Sediment.</title>
        <authorList>
            <person name="Zhou Z."/>
            <person name="Liu Y."/>
            <person name="Xu W."/>
            <person name="Pan J."/>
            <person name="Luo Z.H."/>
            <person name="Li M."/>
        </authorList>
    </citation>
    <scope>NUCLEOTIDE SEQUENCE [LARGE SCALE GENOMIC DNA]</scope>
    <source>
        <strain evidence="2">SpSt-479</strain>
    </source>
</reference>
<name>A0A7V2ZHG2_9BACT</name>
<proteinExistence type="predicted"/>
<accession>A0A7V2ZHG2</accession>
<dbReference type="InterPro" id="IPR007172">
    <property type="entry name" value="DUF374"/>
</dbReference>
<gene>
    <name evidence="2" type="ORF">ENS31_00765</name>
</gene>
<protein>
    <submittedName>
        <fullName evidence="2">DUF374 domain-containing protein</fullName>
    </submittedName>
</protein>
<comment type="caution">
    <text evidence="2">The sequence shown here is derived from an EMBL/GenBank/DDBJ whole genome shotgun (WGS) entry which is preliminary data.</text>
</comment>
<evidence type="ECO:0000259" key="1">
    <source>
        <dbReference type="Pfam" id="PF04028"/>
    </source>
</evidence>